<proteinExistence type="predicted"/>
<protein>
    <submittedName>
        <fullName evidence="1">Putative lipoprotein</fullName>
    </submittedName>
</protein>
<evidence type="ECO:0000313" key="2">
    <source>
        <dbReference type="Proteomes" id="UP000028725"/>
    </source>
</evidence>
<dbReference type="PROSITE" id="PS51257">
    <property type="entry name" value="PROKAR_LIPOPROTEIN"/>
    <property type="match status" value="1"/>
</dbReference>
<dbReference type="EMBL" id="JMCB01000028">
    <property type="protein sequence ID" value="KFE60775.1"/>
    <property type="molecule type" value="Genomic_DNA"/>
</dbReference>
<dbReference type="RefSeq" id="WP_044198761.1">
    <property type="nucleotide sequence ID" value="NZ_JMCB01000028.1"/>
</dbReference>
<dbReference type="PATRIC" id="fig|394096.3.peg.8420"/>
<keyword evidence="1" id="KW-0449">Lipoprotein</keyword>
<organism evidence="1 2">
    <name type="scientific">Hyalangium minutum</name>
    <dbReference type="NCBI Taxonomy" id="394096"/>
    <lineage>
        <taxon>Bacteria</taxon>
        <taxon>Pseudomonadati</taxon>
        <taxon>Myxococcota</taxon>
        <taxon>Myxococcia</taxon>
        <taxon>Myxococcales</taxon>
        <taxon>Cystobacterineae</taxon>
        <taxon>Archangiaceae</taxon>
        <taxon>Hyalangium</taxon>
    </lineage>
</organism>
<dbReference type="OrthoDB" id="5495209at2"/>
<sequence length="259" mass="29084">MRTRLLLLTLAVLAGCSKQQDSTHLVNEVKQRLSERDARLRSYRLEGRMSEVGAEPLSFRFAYRAPQKMLGSLGAPFSRTFSWDGERLFEQSDADKRFTTFKNELAPEQRAGFLTETFAPFSPEGFRAPLLPVELSAKRASHPRAPEAVEVTGKVAQSPTESLQVTYTLRWPTLDFLGRQARLPDGTVIETRVEEEHCDEALKLCVPQKLTRWVKGEKAGETTLSKVELNPALPNDTFTLAAPEGYDVQTKTLVNSEQK</sequence>
<name>A0A085VZB2_9BACT</name>
<dbReference type="AlphaFoldDB" id="A0A085VZB2"/>
<dbReference type="Proteomes" id="UP000028725">
    <property type="component" value="Unassembled WGS sequence"/>
</dbReference>
<gene>
    <name evidence="1" type="ORF">DB31_4688</name>
</gene>
<evidence type="ECO:0000313" key="1">
    <source>
        <dbReference type="EMBL" id="KFE60775.1"/>
    </source>
</evidence>
<reference evidence="1 2" key="1">
    <citation type="submission" date="2014-04" db="EMBL/GenBank/DDBJ databases">
        <title>Genome assembly of Hyalangium minutum DSM 14724.</title>
        <authorList>
            <person name="Sharma G."/>
            <person name="Subramanian S."/>
        </authorList>
    </citation>
    <scope>NUCLEOTIDE SEQUENCE [LARGE SCALE GENOMIC DNA]</scope>
    <source>
        <strain evidence="1 2">DSM 14724</strain>
    </source>
</reference>
<keyword evidence="2" id="KW-1185">Reference proteome</keyword>
<accession>A0A085VZB2</accession>
<dbReference type="STRING" id="394096.DB31_4688"/>
<comment type="caution">
    <text evidence="1">The sequence shown here is derived from an EMBL/GenBank/DDBJ whole genome shotgun (WGS) entry which is preliminary data.</text>
</comment>